<keyword evidence="2" id="KW-1185">Reference proteome</keyword>
<protein>
    <submittedName>
        <fullName evidence="1">Uncharacterized protein</fullName>
    </submittedName>
</protein>
<dbReference type="AlphaFoldDB" id="A0A7I8KTP0"/>
<dbReference type="EMBL" id="LR746271">
    <property type="protein sequence ID" value="CAA7400686.1"/>
    <property type="molecule type" value="Genomic_DNA"/>
</dbReference>
<evidence type="ECO:0000313" key="1">
    <source>
        <dbReference type="EMBL" id="CAA7400686.1"/>
    </source>
</evidence>
<reference evidence="1" key="1">
    <citation type="submission" date="2020-02" db="EMBL/GenBank/DDBJ databases">
        <authorList>
            <person name="Scholz U."/>
            <person name="Mascher M."/>
            <person name="Fiebig A."/>
        </authorList>
    </citation>
    <scope>NUCLEOTIDE SEQUENCE</scope>
</reference>
<organism evidence="1 2">
    <name type="scientific">Spirodela intermedia</name>
    <name type="common">Intermediate duckweed</name>
    <dbReference type="NCBI Taxonomy" id="51605"/>
    <lineage>
        <taxon>Eukaryota</taxon>
        <taxon>Viridiplantae</taxon>
        <taxon>Streptophyta</taxon>
        <taxon>Embryophyta</taxon>
        <taxon>Tracheophyta</taxon>
        <taxon>Spermatophyta</taxon>
        <taxon>Magnoliopsida</taxon>
        <taxon>Liliopsida</taxon>
        <taxon>Araceae</taxon>
        <taxon>Lemnoideae</taxon>
        <taxon>Spirodela</taxon>
    </lineage>
</organism>
<accession>A0A7I8KTP0</accession>
<name>A0A7I8KTP0_SPIIN</name>
<evidence type="ECO:0000313" key="2">
    <source>
        <dbReference type="Proteomes" id="UP000663760"/>
    </source>
</evidence>
<gene>
    <name evidence="1" type="ORF">SI8410_08011364</name>
</gene>
<sequence length="65" mass="6884">MGRRVVSGGCHPAEWKNDDFAAFWRLSPNGKELDGGGARPLLAATPRLSFRPACGPGWPAGPPIL</sequence>
<dbReference type="Proteomes" id="UP000663760">
    <property type="component" value="Chromosome 8"/>
</dbReference>
<proteinExistence type="predicted"/>